<proteinExistence type="predicted"/>
<reference evidence="2" key="1">
    <citation type="journal article" date="2023" name="PLoS Negl. Trop. Dis.">
        <title>A genome sequence for Biomphalaria pfeifferi, the major vector snail for the human-infecting parasite Schistosoma mansoni.</title>
        <authorList>
            <person name="Bu L."/>
            <person name="Lu L."/>
            <person name="Laidemitt M.R."/>
            <person name="Zhang S.M."/>
            <person name="Mutuku M."/>
            <person name="Mkoji G."/>
            <person name="Steinauer M."/>
            <person name="Loker E.S."/>
        </authorList>
    </citation>
    <scope>NUCLEOTIDE SEQUENCE</scope>
    <source>
        <strain evidence="2">KasaAsao</strain>
    </source>
</reference>
<reference evidence="2" key="2">
    <citation type="submission" date="2023-04" db="EMBL/GenBank/DDBJ databases">
        <authorList>
            <person name="Bu L."/>
            <person name="Lu L."/>
            <person name="Laidemitt M.R."/>
            <person name="Zhang S.M."/>
            <person name="Mutuku M."/>
            <person name="Mkoji G."/>
            <person name="Steinauer M."/>
            <person name="Loker E.S."/>
        </authorList>
    </citation>
    <scope>NUCLEOTIDE SEQUENCE</scope>
    <source>
        <strain evidence="2">KasaAsao</strain>
        <tissue evidence="2">Whole Snail</tissue>
    </source>
</reference>
<feature type="region of interest" description="Disordered" evidence="1">
    <location>
        <begin position="317"/>
        <end position="341"/>
    </location>
</feature>
<organism evidence="2 3">
    <name type="scientific">Biomphalaria pfeifferi</name>
    <name type="common">Bloodfluke planorb</name>
    <name type="synonym">Freshwater snail</name>
    <dbReference type="NCBI Taxonomy" id="112525"/>
    <lineage>
        <taxon>Eukaryota</taxon>
        <taxon>Metazoa</taxon>
        <taxon>Spiralia</taxon>
        <taxon>Lophotrochozoa</taxon>
        <taxon>Mollusca</taxon>
        <taxon>Gastropoda</taxon>
        <taxon>Heterobranchia</taxon>
        <taxon>Euthyneura</taxon>
        <taxon>Panpulmonata</taxon>
        <taxon>Hygrophila</taxon>
        <taxon>Lymnaeoidea</taxon>
        <taxon>Planorbidae</taxon>
        <taxon>Biomphalaria</taxon>
    </lineage>
</organism>
<evidence type="ECO:0000313" key="3">
    <source>
        <dbReference type="Proteomes" id="UP001233172"/>
    </source>
</evidence>
<dbReference type="Proteomes" id="UP001233172">
    <property type="component" value="Unassembled WGS sequence"/>
</dbReference>
<evidence type="ECO:0000256" key="1">
    <source>
        <dbReference type="SAM" id="MobiDB-lite"/>
    </source>
</evidence>
<evidence type="ECO:0000313" key="2">
    <source>
        <dbReference type="EMBL" id="KAK0053839.1"/>
    </source>
</evidence>
<sequence>MFKRVSVSFINKYKYAQILQSHVAEKVRILNCQRNFRFSRSTTTFGIKDSSKKWIIITGVGLAILSSGLKIKSLKASDSVKEENAGTGVYEETSDNSDDQAIGENDSEPLLTETNKPEIVYREELESFFAADEPTVLQVYRIDTELNIRTKARRINSQPENLRENAIFPGGTKDQPIIKHITKEQYEKCTEDLIRLHKDKPMEFIFSSNNEQGIPLAYGKTMFKAEYKKETKNRNMTTYQYEKIGNFNDAKNDFNNLRTVREPDRGNVLVGTAGNTRLNARQTSTYWIDLERTAPTLEIVNEDTGITIKLRYTPAENDAKDRNSSGFNDARDKKRFLEKKP</sequence>
<accession>A0AAD8F8F3</accession>
<comment type="caution">
    <text evidence="2">The sequence shown here is derived from an EMBL/GenBank/DDBJ whole genome shotgun (WGS) entry which is preliminary data.</text>
</comment>
<name>A0AAD8F8F3_BIOPF</name>
<feature type="region of interest" description="Disordered" evidence="1">
    <location>
        <begin position="82"/>
        <end position="110"/>
    </location>
</feature>
<protein>
    <submittedName>
        <fullName evidence="2">Uncharacterized protein</fullName>
    </submittedName>
</protein>
<dbReference type="AlphaFoldDB" id="A0AAD8F8F3"/>
<gene>
    <name evidence="2" type="ORF">Bpfe_016833</name>
</gene>
<keyword evidence="3" id="KW-1185">Reference proteome</keyword>
<dbReference type="EMBL" id="JASAOG010000083">
    <property type="protein sequence ID" value="KAK0053839.1"/>
    <property type="molecule type" value="Genomic_DNA"/>
</dbReference>